<evidence type="ECO:0000313" key="3">
    <source>
        <dbReference type="Proteomes" id="UP000321189"/>
    </source>
</evidence>
<dbReference type="Gene3D" id="3.30.450.40">
    <property type="match status" value="1"/>
</dbReference>
<reference evidence="2 3" key="1">
    <citation type="submission" date="2019-07" db="EMBL/GenBank/DDBJ databases">
        <title>Whole genome shotgun sequence of Pseudoalteromonas atlantica NBRC 103033.</title>
        <authorList>
            <person name="Hosoyama A."/>
            <person name="Uohara A."/>
            <person name="Ohji S."/>
            <person name="Ichikawa N."/>
        </authorList>
    </citation>
    <scope>NUCLEOTIDE SEQUENCE [LARGE SCALE GENOMIC DNA]</scope>
    <source>
        <strain evidence="2 3">NBRC 103033</strain>
    </source>
</reference>
<evidence type="ECO:0000259" key="1">
    <source>
        <dbReference type="Pfam" id="PF01590"/>
    </source>
</evidence>
<accession>A0ABQ0UBV2</accession>
<dbReference type="Proteomes" id="UP000321189">
    <property type="component" value="Unassembled WGS sequence"/>
</dbReference>
<dbReference type="Pfam" id="PF01590">
    <property type="entry name" value="GAF"/>
    <property type="match status" value="1"/>
</dbReference>
<dbReference type="SUPFAM" id="SSF55781">
    <property type="entry name" value="GAF domain-like"/>
    <property type="match status" value="1"/>
</dbReference>
<gene>
    <name evidence="2" type="ORF">PAT01_12460</name>
</gene>
<dbReference type="EMBL" id="BJUT01000008">
    <property type="protein sequence ID" value="GEK75942.1"/>
    <property type="molecule type" value="Genomic_DNA"/>
</dbReference>
<comment type="caution">
    <text evidence="2">The sequence shown here is derived from an EMBL/GenBank/DDBJ whole genome shotgun (WGS) entry which is preliminary data.</text>
</comment>
<proteinExistence type="predicted"/>
<dbReference type="InterPro" id="IPR029016">
    <property type="entry name" value="GAF-like_dom_sf"/>
</dbReference>
<organism evidence="2 3">
    <name type="scientific">Pseudoalteromonas atlantica</name>
    <name type="common">Alteromonas atlantica</name>
    <dbReference type="NCBI Taxonomy" id="288"/>
    <lineage>
        <taxon>Bacteria</taxon>
        <taxon>Pseudomonadati</taxon>
        <taxon>Pseudomonadota</taxon>
        <taxon>Gammaproteobacteria</taxon>
        <taxon>Alteromonadales</taxon>
        <taxon>Pseudoalteromonadaceae</taxon>
        <taxon>Pseudoalteromonas</taxon>
    </lineage>
</organism>
<name>A0ABQ0UBV2_PSEAF</name>
<sequence length="223" mass="24800">MDGQMISSYLDIAQLNIDPQLIAKELEQLEQYIAASALPSVRWEYQIPELGEGGACSLFGYLQDEPFKLIDHVSATSQNEQKLANLQNIVNYIEQQTQVDWYGIYQAVDTAQGPQLLKLAYQGAPSRPLFPLTEAFAAGSNNVQVALSKRGRVINNVENYLAQGGEYYTCDPKVKAETCLPLFNEQHECVGIIDAEAFSNDFFDSRTLAVLVACCIKIPHFLV</sequence>
<keyword evidence="3" id="KW-1185">Reference proteome</keyword>
<feature type="domain" description="GAF" evidence="1">
    <location>
        <begin position="86"/>
        <end position="215"/>
    </location>
</feature>
<evidence type="ECO:0000313" key="2">
    <source>
        <dbReference type="EMBL" id="GEK75942.1"/>
    </source>
</evidence>
<dbReference type="InterPro" id="IPR003018">
    <property type="entry name" value="GAF"/>
</dbReference>
<protein>
    <recommendedName>
        <fullName evidence="1">GAF domain-containing protein</fullName>
    </recommendedName>
</protein>